<name>A0AA38H0W6_TAXCH</name>
<evidence type="ECO:0000313" key="3">
    <source>
        <dbReference type="Proteomes" id="UP000824469"/>
    </source>
</evidence>
<feature type="compositionally biased region" description="Polar residues" evidence="1">
    <location>
        <begin position="1"/>
        <end position="11"/>
    </location>
</feature>
<dbReference type="EMBL" id="JAHRHJ020000001">
    <property type="protein sequence ID" value="KAH9332127.1"/>
    <property type="molecule type" value="Genomic_DNA"/>
</dbReference>
<dbReference type="Proteomes" id="UP000824469">
    <property type="component" value="Unassembled WGS sequence"/>
</dbReference>
<feature type="compositionally biased region" description="Basic and acidic residues" evidence="1">
    <location>
        <begin position="40"/>
        <end position="54"/>
    </location>
</feature>
<reference evidence="2 3" key="1">
    <citation type="journal article" date="2021" name="Nat. Plants">
        <title>The Taxus genome provides insights into paclitaxel biosynthesis.</title>
        <authorList>
            <person name="Xiong X."/>
            <person name="Gou J."/>
            <person name="Liao Q."/>
            <person name="Li Y."/>
            <person name="Zhou Q."/>
            <person name="Bi G."/>
            <person name="Li C."/>
            <person name="Du R."/>
            <person name="Wang X."/>
            <person name="Sun T."/>
            <person name="Guo L."/>
            <person name="Liang H."/>
            <person name="Lu P."/>
            <person name="Wu Y."/>
            <person name="Zhang Z."/>
            <person name="Ro D.K."/>
            <person name="Shang Y."/>
            <person name="Huang S."/>
            <person name="Yan J."/>
        </authorList>
    </citation>
    <scope>NUCLEOTIDE SEQUENCE [LARGE SCALE GENOMIC DNA]</scope>
    <source>
        <strain evidence="2">Ta-2019</strain>
    </source>
</reference>
<evidence type="ECO:0000256" key="1">
    <source>
        <dbReference type="SAM" id="MobiDB-lite"/>
    </source>
</evidence>
<comment type="caution">
    <text evidence="2">The sequence shown here is derived from an EMBL/GenBank/DDBJ whole genome shotgun (WGS) entry which is preliminary data.</text>
</comment>
<sequence length="73" mass="8329">MNGRTGRNQQRIPKKAHWDIADKWTPNRPNRPKGVQVSPKKVEQAGRNTRKPEDPAESAEIVPKMKPKSKGKF</sequence>
<proteinExistence type="predicted"/>
<protein>
    <submittedName>
        <fullName evidence="2">Uncharacterized protein</fullName>
    </submittedName>
</protein>
<feature type="region of interest" description="Disordered" evidence="1">
    <location>
        <begin position="1"/>
        <end position="73"/>
    </location>
</feature>
<accession>A0AA38H0W6</accession>
<dbReference type="AlphaFoldDB" id="A0AA38H0W6"/>
<keyword evidence="3" id="KW-1185">Reference proteome</keyword>
<evidence type="ECO:0000313" key="2">
    <source>
        <dbReference type="EMBL" id="KAH9332127.1"/>
    </source>
</evidence>
<gene>
    <name evidence="2" type="ORF">KI387_043708</name>
</gene>
<organism evidence="2 3">
    <name type="scientific">Taxus chinensis</name>
    <name type="common">Chinese yew</name>
    <name type="synonym">Taxus wallichiana var. chinensis</name>
    <dbReference type="NCBI Taxonomy" id="29808"/>
    <lineage>
        <taxon>Eukaryota</taxon>
        <taxon>Viridiplantae</taxon>
        <taxon>Streptophyta</taxon>
        <taxon>Embryophyta</taxon>
        <taxon>Tracheophyta</taxon>
        <taxon>Spermatophyta</taxon>
        <taxon>Pinopsida</taxon>
        <taxon>Pinidae</taxon>
        <taxon>Conifers II</taxon>
        <taxon>Cupressales</taxon>
        <taxon>Taxaceae</taxon>
        <taxon>Taxus</taxon>
    </lineage>
</organism>